<feature type="transmembrane region" description="Helical" evidence="6">
    <location>
        <begin position="41"/>
        <end position="60"/>
    </location>
</feature>
<feature type="transmembrane region" description="Helical" evidence="6">
    <location>
        <begin position="293"/>
        <end position="311"/>
    </location>
</feature>
<feature type="transmembrane region" description="Helical" evidence="6">
    <location>
        <begin position="12"/>
        <end position="29"/>
    </location>
</feature>
<keyword evidence="2" id="KW-1003">Cell membrane</keyword>
<name>A0ABQ0BDF1_9FIRM</name>
<evidence type="ECO:0000256" key="3">
    <source>
        <dbReference type="ARBA" id="ARBA00022692"/>
    </source>
</evidence>
<dbReference type="EMBL" id="BAABYW010000001">
    <property type="protein sequence ID" value="GAA6409473.1"/>
    <property type="molecule type" value="Genomic_DNA"/>
</dbReference>
<evidence type="ECO:0000313" key="8">
    <source>
        <dbReference type="Proteomes" id="UP001600943"/>
    </source>
</evidence>
<keyword evidence="8" id="KW-1185">Reference proteome</keyword>
<dbReference type="InterPro" id="IPR001851">
    <property type="entry name" value="ABC_transp_permease"/>
</dbReference>
<evidence type="ECO:0000256" key="1">
    <source>
        <dbReference type="ARBA" id="ARBA00004651"/>
    </source>
</evidence>
<feature type="transmembrane region" description="Helical" evidence="6">
    <location>
        <begin position="121"/>
        <end position="141"/>
    </location>
</feature>
<feature type="transmembrane region" description="Helical" evidence="6">
    <location>
        <begin position="90"/>
        <end position="109"/>
    </location>
</feature>
<evidence type="ECO:0000256" key="4">
    <source>
        <dbReference type="ARBA" id="ARBA00022989"/>
    </source>
</evidence>
<keyword evidence="5 6" id="KW-0472">Membrane</keyword>
<comment type="subcellular location">
    <subcellularLocation>
        <location evidence="1">Cell membrane</location>
        <topology evidence="1">Multi-pass membrane protein</topology>
    </subcellularLocation>
</comment>
<evidence type="ECO:0000313" key="7">
    <source>
        <dbReference type="EMBL" id="GAA6409473.1"/>
    </source>
</evidence>
<evidence type="ECO:0000256" key="2">
    <source>
        <dbReference type="ARBA" id="ARBA00022475"/>
    </source>
</evidence>
<keyword evidence="3 6" id="KW-0812">Transmembrane</keyword>
<dbReference type="Pfam" id="PF02653">
    <property type="entry name" value="BPD_transp_2"/>
    <property type="match status" value="1"/>
</dbReference>
<dbReference type="RefSeq" id="WP_390407218.1">
    <property type="nucleotide sequence ID" value="NZ_BAABYW010000001.1"/>
</dbReference>
<feature type="transmembrane region" description="Helical" evidence="6">
    <location>
        <begin position="234"/>
        <end position="255"/>
    </location>
</feature>
<comment type="caution">
    <text evidence="7">The sequence shown here is derived from an EMBL/GenBank/DDBJ whole genome shotgun (WGS) entry which is preliminary data.</text>
</comment>
<dbReference type="PANTHER" id="PTHR32196">
    <property type="entry name" value="ABC TRANSPORTER PERMEASE PROTEIN YPHD-RELATED-RELATED"/>
    <property type="match status" value="1"/>
</dbReference>
<evidence type="ECO:0000256" key="5">
    <source>
        <dbReference type="ARBA" id="ARBA00023136"/>
    </source>
</evidence>
<keyword evidence="4 6" id="KW-1133">Transmembrane helix</keyword>
<feature type="transmembrane region" description="Helical" evidence="6">
    <location>
        <begin position="161"/>
        <end position="179"/>
    </location>
</feature>
<gene>
    <name evidence="7" type="ORF">K040078D81_35900</name>
</gene>
<protein>
    <submittedName>
        <fullName evidence="7">Ribose ABC transporter permease</fullName>
    </submittedName>
</protein>
<feature type="transmembrane region" description="Helical" evidence="6">
    <location>
        <begin position="267"/>
        <end position="287"/>
    </location>
</feature>
<organism evidence="7 8">
    <name type="scientific">Blautia hominis</name>
    <dbReference type="NCBI Taxonomy" id="2025493"/>
    <lineage>
        <taxon>Bacteria</taxon>
        <taxon>Bacillati</taxon>
        <taxon>Bacillota</taxon>
        <taxon>Clostridia</taxon>
        <taxon>Lachnospirales</taxon>
        <taxon>Lachnospiraceae</taxon>
        <taxon>Blautia</taxon>
    </lineage>
</organism>
<evidence type="ECO:0000256" key="6">
    <source>
        <dbReference type="SAM" id="Phobius"/>
    </source>
</evidence>
<feature type="transmembrane region" description="Helical" evidence="6">
    <location>
        <begin position="209"/>
        <end position="228"/>
    </location>
</feature>
<dbReference type="Proteomes" id="UP001600943">
    <property type="component" value="Unassembled WGS sequence"/>
</dbReference>
<accession>A0ABQ0BDF1</accession>
<reference evidence="7 8" key="1">
    <citation type="submission" date="2024-04" db="EMBL/GenBank/DDBJ databases">
        <title>Defined microbial consortia suppress multidrug-resistant proinflammatory Enterobacteriaceae via ecological control.</title>
        <authorList>
            <person name="Furuichi M."/>
            <person name="Kawaguchi T."/>
            <person name="Pust M."/>
            <person name="Yasuma K."/>
            <person name="Plichta D."/>
            <person name="Hasegawa N."/>
            <person name="Ohya T."/>
            <person name="Bhattarai S."/>
            <person name="Sasajima S."/>
            <person name="Aoto Y."/>
            <person name="Tuganbaev T."/>
            <person name="Yaginuma M."/>
            <person name="Ueda M."/>
            <person name="Okahashi N."/>
            <person name="Amafuji K."/>
            <person name="Kiridooshi Y."/>
            <person name="Sugita K."/>
            <person name="Strazar M."/>
            <person name="Skelly A."/>
            <person name="Suda W."/>
            <person name="Hattori M."/>
            <person name="Nakamoto N."/>
            <person name="Caballero S."/>
            <person name="Norman J."/>
            <person name="Olle B."/>
            <person name="Tanoue T."/>
            <person name="Arita M."/>
            <person name="Bucci V."/>
            <person name="Atarashi K."/>
            <person name="Xavier R."/>
            <person name="Honda K."/>
        </authorList>
    </citation>
    <scope>NUCLEOTIDE SEQUENCE [LARGE SCALE GENOMIC DNA]</scope>
    <source>
        <strain evidence="8">k04-0078-D8-1</strain>
    </source>
</reference>
<dbReference type="PANTHER" id="PTHR32196:SF69">
    <property type="entry name" value="BRANCHED-CHAIN AMINO ACID TRANSPORT SYSTEM, PERMEASE PROTEIN"/>
    <property type="match status" value="1"/>
</dbReference>
<proteinExistence type="predicted"/>
<sequence length="318" mass="33778">MAGSKKKIKAQILLLCAFLAVFLICNLIFKGKLLTPDNMKTIVSHAIFPIFTAWGMSFIFTTGIIDLSIGANILLSANIGAYCAETLKMGYIGLFLGTIVTSVIIEHLCVRCSQTLRIPAWISGIGAALIVEAILSQWATVLTGMGGKLPILKNYKMFGRMPAMAVLMLAGLAAAYFLFEKTKVGINLHAIGGNSSVAEVMGINTKRTIFISTMIGGIFIGLAALVQISFSGKLLSTSGLGSLNTIFKALATVLLAESIQNIVPTPIGIVFSGIAITGMFNILTLFGVPSGTWQQFTLGIVVVICGILSHLKEKEVVK</sequence>